<dbReference type="InterPro" id="IPR036250">
    <property type="entry name" value="AcylCo_DH-like_C"/>
</dbReference>
<dbReference type="Gene3D" id="2.40.110.10">
    <property type="entry name" value="Butyryl-CoA Dehydrogenase, subunit A, domain 2"/>
    <property type="match status" value="1"/>
</dbReference>
<evidence type="ECO:0000313" key="10">
    <source>
        <dbReference type="EMBL" id="KEQ53665.1"/>
    </source>
</evidence>
<dbReference type="InterPro" id="IPR009075">
    <property type="entry name" value="AcylCo_DH/oxidase_C"/>
</dbReference>
<evidence type="ECO:0000259" key="8">
    <source>
        <dbReference type="Pfam" id="PF02771"/>
    </source>
</evidence>
<evidence type="ECO:0000259" key="9">
    <source>
        <dbReference type="Pfam" id="PF12806"/>
    </source>
</evidence>
<dbReference type="InterPro" id="IPR046373">
    <property type="entry name" value="Acyl-CoA_Oxase/DH_mid-dom_sf"/>
</dbReference>
<dbReference type="RefSeq" id="WP_037450982.1">
    <property type="nucleotide sequence ID" value="NZ_JFHR01000019.1"/>
</dbReference>
<dbReference type="PANTHER" id="PTHR42803">
    <property type="entry name" value="ACYL-COA DEHYDROGENASE"/>
    <property type="match status" value="1"/>
</dbReference>
<evidence type="ECO:0000256" key="5">
    <source>
        <dbReference type="RuleBase" id="RU362125"/>
    </source>
</evidence>
<dbReference type="SUPFAM" id="SSF56645">
    <property type="entry name" value="Acyl-CoA dehydrogenase NM domain-like"/>
    <property type="match status" value="1"/>
</dbReference>
<dbReference type="eggNOG" id="COG1960">
    <property type="taxonomic scope" value="Bacteria"/>
</dbReference>
<gene>
    <name evidence="10" type="ORF">BV95_02065</name>
</gene>
<evidence type="ECO:0000259" key="7">
    <source>
        <dbReference type="Pfam" id="PF02770"/>
    </source>
</evidence>
<name>A0A081REP2_SPHCR</name>
<comment type="caution">
    <text evidence="10">The sequence shown here is derived from an EMBL/GenBank/DDBJ whole genome shotgun (WGS) entry which is preliminary data.</text>
</comment>
<evidence type="ECO:0000313" key="11">
    <source>
        <dbReference type="Proteomes" id="UP000028411"/>
    </source>
</evidence>
<dbReference type="InterPro" id="IPR013786">
    <property type="entry name" value="AcylCoA_DH/ox_N"/>
</dbReference>
<protein>
    <submittedName>
        <fullName evidence="10">Acyl-CoA dehydrogenase domain-containing protein</fullName>
    </submittedName>
</protein>
<dbReference type="InterPro" id="IPR037069">
    <property type="entry name" value="AcylCoA_DH/ox_N_sf"/>
</dbReference>
<evidence type="ECO:0000256" key="1">
    <source>
        <dbReference type="ARBA" id="ARBA00001974"/>
    </source>
</evidence>
<dbReference type="Gene3D" id="1.20.140.10">
    <property type="entry name" value="Butyryl-CoA Dehydrogenase, subunit A, domain 3"/>
    <property type="match status" value="1"/>
</dbReference>
<organism evidence="10 11">
    <name type="scientific">Sphingobium chlorophenolicum</name>
    <dbReference type="NCBI Taxonomy" id="46429"/>
    <lineage>
        <taxon>Bacteria</taxon>
        <taxon>Pseudomonadati</taxon>
        <taxon>Pseudomonadota</taxon>
        <taxon>Alphaproteobacteria</taxon>
        <taxon>Sphingomonadales</taxon>
        <taxon>Sphingomonadaceae</taxon>
        <taxon>Sphingobium</taxon>
    </lineage>
</organism>
<feature type="domain" description="Acyl-CoA dehydrogenase/oxidase C-terminal" evidence="6">
    <location>
        <begin position="282"/>
        <end position="438"/>
    </location>
</feature>
<keyword evidence="5" id="KW-0560">Oxidoreductase</keyword>
<dbReference type="AlphaFoldDB" id="A0A081REP2"/>
<proteinExistence type="inferred from homology"/>
<dbReference type="Pfam" id="PF12806">
    <property type="entry name" value="Acyl-CoA_dh_C"/>
    <property type="match status" value="1"/>
</dbReference>
<feature type="domain" description="Acetyl-CoA dehydrogenase-like C-terminal" evidence="9">
    <location>
        <begin position="459"/>
        <end position="572"/>
    </location>
</feature>
<dbReference type="SUPFAM" id="SSF47203">
    <property type="entry name" value="Acyl-CoA dehydrogenase C-terminal domain-like"/>
    <property type="match status" value="1"/>
</dbReference>
<evidence type="ECO:0000259" key="6">
    <source>
        <dbReference type="Pfam" id="PF00441"/>
    </source>
</evidence>
<dbReference type="InterPro" id="IPR006091">
    <property type="entry name" value="Acyl-CoA_Oxase/DH_mid-dom"/>
</dbReference>
<keyword evidence="4 5" id="KW-0274">FAD</keyword>
<evidence type="ECO:0000256" key="2">
    <source>
        <dbReference type="ARBA" id="ARBA00009347"/>
    </source>
</evidence>
<keyword evidence="3 5" id="KW-0285">Flavoprotein</keyword>
<feature type="domain" description="Acyl-CoA dehydrogenase/oxidase N-terminal" evidence="8">
    <location>
        <begin position="35"/>
        <end position="151"/>
    </location>
</feature>
<dbReference type="Gene3D" id="1.10.540.10">
    <property type="entry name" value="Acyl-CoA dehydrogenase/oxidase, N-terminal domain"/>
    <property type="match status" value="1"/>
</dbReference>
<evidence type="ECO:0000256" key="3">
    <source>
        <dbReference type="ARBA" id="ARBA00022630"/>
    </source>
</evidence>
<dbReference type="InterPro" id="IPR009100">
    <property type="entry name" value="AcylCoA_DH/oxidase_NM_dom_sf"/>
</dbReference>
<dbReference type="Proteomes" id="UP000028411">
    <property type="component" value="Unassembled WGS sequence"/>
</dbReference>
<dbReference type="InterPro" id="IPR052166">
    <property type="entry name" value="Diverse_Acyl-CoA_DH"/>
</dbReference>
<comment type="similarity">
    <text evidence="2 5">Belongs to the acyl-CoA dehydrogenase family.</text>
</comment>
<comment type="cofactor">
    <cofactor evidence="1 5">
        <name>FAD</name>
        <dbReference type="ChEBI" id="CHEBI:57692"/>
    </cofactor>
</comment>
<dbReference type="InterPro" id="IPR025878">
    <property type="entry name" value="Acyl-CoA_dh-like_C_dom"/>
</dbReference>
<dbReference type="PANTHER" id="PTHR42803:SF3">
    <property type="entry name" value="ACYL-COA DEHYDROGENASE-RELATED"/>
    <property type="match status" value="1"/>
</dbReference>
<reference evidence="10 11" key="1">
    <citation type="submission" date="2014-02" db="EMBL/GenBank/DDBJ databases">
        <title>Whole genome sequence of Sphingobium chlorophenolicum NBRC 16172.</title>
        <authorList>
            <person name="Gan H.M."/>
            <person name="Gan H.Y."/>
            <person name="Chew T.H."/>
            <person name="Savka M.A."/>
        </authorList>
    </citation>
    <scope>NUCLEOTIDE SEQUENCE [LARGE SCALE GENOMIC DNA]</scope>
    <source>
        <strain evidence="10 11">NBRC 16172</strain>
    </source>
</reference>
<accession>A0A081REP2</accession>
<dbReference type="GO" id="GO:0050660">
    <property type="term" value="F:flavin adenine dinucleotide binding"/>
    <property type="evidence" value="ECO:0007669"/>
    <property type="project" value="InterPro"/>
</dbReference>
<dbReference type="Pfam" id="PF02770">
    <property type="entry name" value="Acyl-CoA_dh_M"/>
    <property type="match status" value="1"/>
</dbReference>
<dbReference type="Pfam" id="PF02771">
    <property type="entry name" value="Acyl-CoA_dh_N"/>
    <property type="match status" value="1"/>
</dbReference>
<dbReference type="PATRIC" id="fig|46429.4.peg.2035"/>
<evidence type="ECO:0000256" key="4">
    <source>
        <dbReference type="ARBA" id="ARBA00022827"/>
    </source>
</evidence>
<dbReference type="GO" id="GO:0016627">
    <property type="term" value="F:oxidoreductase activity, acting on the CH-CH group of donors"/>
    <property type="evidence" value="ECO:0007669"/>
    <property type="project" value="InterPro"/>
</dbReference>
<dbReference type="Pfam" id="PF00441">
    <property type="entry name" value="Acyl-CoA_dh_1"/>
    <property type="match status" value="1"/>
</dbReference>
<dbReference type="EMBL" id="JFHR01000019">
    <property type="protein sequence ID" value="KEQ53665.1"/>
    <property type="molecule type" value="Genomic_DNA"/>
</dbReference>
<sequence>MSADLEKLPSRDLLAFQLFDWLDTGSAEERETLMAMIDATQRLAAEAFLPHYRQGDIEEPRLEADGVHVLPAIHQAMALYAEMGLFGASFPEELGGLGLSCTASLAIHAGFAAANVSTAGYPMLTAANARLIAAFGTPAQVDRFARPQIEGRWFGTMCLSEPQAGSSLGDIRTRAVADGEDELGARYRLSGNKMWISAGDQNISENIVHLVLAKIAQQDGGLPEGSKGISLFIVPKMLPDGTRNDLAVAGLNHKMGFRGTANCLLNFGEGAGAVGWRVGGEGQGLAQMFMMMNEARISVGMGAAALAYRGYRQSLRYARERMQGRAVGVRNGAPIPIFNHPDVRRMLLQQKAYAEGALALCLYCAKLVDQGGEDAETLLALLTPVAKSWPSEFGLIANDLAIQVHGGYGYTRDFDVEQLWRDNRLNPIHEGTTGIQAIDLLGRKILLSDGRPLALLRDRIGDTAGRAAETAEWASAAAALLDYWRHVEDVVAGLRALGGAEAYDDATLFLRAFGHGVLAWLWLDQALHARGHADSAMESGISFACRFFFESELPQADAWLRIVGQHGDLTRTMPDEAFA</sequence>
<feature type="domain" description="Acyl-CoA oxidase/dehydrogenase middle" evidence="7">
    <location>
        <begin position="157"/>
        <end position="267"/>
    </location>
</feature>